<feature type="compositionally biased region" description="Low complexity" evidence="1">
    <location>
        <begin position="55"/>
        <end position="64"/>
    </location>
</feature>
<feature type="region of interest" description="Disordered" evidence="1">
    <location>
        <begin position="1"/>
        <end position="122"/>
    </location>
</feature>
<evidence type="ECO:0000313" key="3">
    <source>
        <dbReference type="Proteomes" id="UP000298493"/>
    </source>
</evidence>
<keyword evidence="3" id="KW-1185">Reference proteome</keyword>
<feature type="compositionally biased region" description="Basic and acidic residues" evidence="1">
    <location>
        <begin position="112"/>
        <end position="122"/>
    </location>
</feature>
<comment type="caution">
    <text evidence="2">The sequence shown here is derived from an EMBL/GenBank/DDBJ whole genome shotgun (WGS) entry which is preliminary data.</text>
</comment>
<protein>
    <submittedName>
        <fullName evidence="2">Uncharacterized protein</fullName>
    </submittedName>
</protein>
<sequence>MSHLATPANTKIAAGAPGLTGTSPGQDIGTAKVQDQSNTRQELKNPHDHVDKSTKPTSSKSQTKLQSEETKPKIGSKDSLDVVTEPPVRASTPTPSGAPGATGASPNQPFGGDERDASPRRR</sequence>
<evidence type="ECO:0000313" key="2">
    <source>
        <dbReference type="EMBL" id="TID17327.1"/>
    </source>
</evidence>
<gene>
    <name evidence="2" type="ORF">E6O75_ATG08073</name>
</gene>
<accession>A0A4Z1NS80</accession>
<dbReference type="Proteomes" id="UP000298493">
    <property type="component" value="Unassembled WGS sequence"/>
</dbReference>
<feature type="compositionally biased region" description="Basic and acidic residues" evidence="1">
    <location>
        <begin position="41"/>
        <end position="54"/>
    </location>
</feature>
<proteinExistence type="predicted"/>
<name>A0A4Z1NS80_9PEZI</name>
<dbReference type="AlphaFoldDB" id="A0A4Z1NS80"/>
<reference evidence="2 3" key="1">
    <citation type="submission" date="2019-04" db="EMBL/GenBank/DDBJ databases">
        <title>High contiguity whole genome sequence and gene annotation resource for two Venturia nashicola isolates.</title>
        <authorList>
            <person name="Prokchorchik M."/>
            <person name="Won K."/>
            <person name="Lee Y."/>
            <person name="Choi E.D."/>
            <person name="Segonzac C."/>
            <person name="Sohn K.H."/>
        </authorList>
    </citation>
    <scope>NUCLEOTIDE SEQUENCE [LARGE SCALE GENOMIC DNA]</scope>
    <source>
        <strain evidence="2 3">PRI2</strain>
    </source>
</reference>
<dbReference type="OrthoDB" id="5383057at2759"/>
<evidence type="ECO:0000256" key="1">
    <source>
        <dbReference type="SAM" id="MobiDB-lite"/>
    </source>
</evidence>
<feature type="compositionally biased region" description="Basic and acidic residues" evidence="1">
    <location>
        <begin position="66"/>
        <end position="80"/>
    </location>
</feature>
<dbReference type="EMBL" id="SNSC02000016">
    <property type="protein sequence ID" value="TID17327.1"/>
    <property type="molecule type" value="Genomic_DNA"/>
</dbReference>
<organism evidence="2 3">
    <name type="scientific">Venturia nashicola</name>
    <dbReference type="NCBI Taxonomy" id="86259"/>
    <lineage>
        <taxon>Eukaryota</taxon>
        <taxon>Fungi</taxon>
        <taxon>Dikarya</taxon>
        <taxon>Ascomycota</taxon>
        <taxon>Pezizomycotina</taxon>
        <taxon>Dothideomycetes</taxon>
        <taxon>Pleosporomycetidae</taxon>
        <taxon>Venturiales</taxon>
        <taxon>Venturiaceae</taxon>
        <taxon>Venturia</taxon>
    </lineage>
</organism>